<dbReference type="AlphaFoldDB" id="A0A8H4A173"/>
<accession>A0A8H4A173</accession>
<dbReference type="OrthoDB" id="2404656at2759"/>
<reference evidence="1 2" key="1">
    <citation type="journal article" date="2019" name="Environ. Microbiol.">
        <title>At the nexus of three kingdoms: the genome of the mycorrhizal fungus Gigaspora margarita provides insights into plant, endobacterial and fungal interactions.</title>
        <authorList>
            <person name="Venice F."/>
            <person name="Ghignone S."/>
            <person name="Salvioli di Fossalunga A."/>
            <person name="Amselem J."/>
            <person name="Novero M."/>
            <person name="Xianan X."/>
            <person name="Sedzielewska Toro K."/>
            <person name="Morin E."/>
            <person name="Lipzen A."/>
            <person name="Grigoriev I.V."/>
            <person name="Henrissat B."/>
            <person name="Martin F.M."/>
            <person name="Bonfante P."/>
        </authorList>
    </citation>
    <scope>NUCLEOTIDE SEQUENCE [LARGE SCALE GENOMIC DNA]</scope>
    <source>
        <strain evidence="1 2">BEG34</strain>
    </source>
</reference>
<evidence type="ECO:0000313" key="1">
    <source>
        <dbReference type="EMBL" id="KAF0392235.1"/>
    </source>
</evidence>
<protein>
    <submittedName>
        <fullName evidence="1">Uncharacterized protein</fullName>
    </submittedName>
</protein>
<keyword evidence="2" id="KW-1185">Reference proteome</keyword>
<dbReference type="EMBL" id="WTPW01002195">
    <property type="protein sequence ID" value="KAF0392235.1"/>
    <property type="molecule type" value="Genomic_DNA"/>
</dbReference>
<proteinExistence type="predicted"/>
<organism evidence="1 2">
    <name type="scientific">Gigaspora margarita</name>
    <dbReference type="NCBI Taxonomy" id="4874"/>
    <lineage>
        <taxon>Eukaryota</taxon>
        <taxon>Fungi</taxon>
        <taxon>Fungi incertae sedis</taxon>
        <taxon>Mucoromycota</taxon>
        <taxon>Glomeromycotina</taxon>
        <taxon>Glomeromycetes</taxon>
        <taxon>Diversisporales</taxon>
        <taxon>Gigasporaceae</taxon>
        <taxon>Gigaspora</taxon>
    </lineage>
</organism>
<gene>
    <name evidence="1" type="ORF">F8M41_010553</name>
</gene>
<evidence type="ECO:0000313" key="2">
    <source>
        <dbReference type="Proteomes" id="UP000439903"/>
    </source>
</evidence>
<sequence>MSLNTPPIYFQKEGTRKTTLARDRIQRKHDDEKIEVNSTEFQQNKNLPKSTNGITLVTKEIDELSTRKCQRGEEPQIPKKIRNLLINTTIHLVKETIEELVYEKVRNMLQMGNKLVMNDLIVKRLENLFQASYSEIESKIISETNIGDNQTTEENRFIFFIRCALPDFVFM</sequence>
<comment type="caution">
    <text evidence="1">The sequence shown here is derived from an EMBL/GenBank/DDBJ whole genome shotgun (WGS) entry which is preliminary data.</text>
</comment>
<dbReference type="Proteomes" id="UP000439903">
    <property type="component" value="Unassembled WGS sequence"/>
</dbReference>
<name>A0A8H4A173_GIGMA</name>